<gene>
    <name evidence="1" type="ORF">VT52_028415</name>
</gene>
<evidence type="ECO:0000313" key="1">
    <source>
        <dbReference type="EMBL" id="OIK24209.1"/>
    </source>
</evidence>
<dbReference type="AlphaFoldDB" id="A0A1J4PTW6"/>
<accession>A0A1J4PTW6</accession>
<organism evidence="1 2">
    <name type="scientific">Streptomyces malaysiense</name>
    <dbReference type="NCBI Taxonomy" id="1428626"/>
    <lineage>
        <taxon>Bacteria</taxon>
        <taxon>Bacillati</taxon>
        <taxon>Actinomycetota</taxon>
        <taxon>Actinomycetes</taxon>
        <taxon>Kitasatosporales</taxon>
        <taxon>Streptomycetaceae</taxon>
        <taxon>Streptomyces</taxon>
    </lineage>
</organism>
<dbReference type="EMBL" id="LBDA02000077">
    <property type="protein sequence ID" value="OIK24209.1"/>
    <property type="molecule type" value="Genomic_DNA"/>
</dbReference>
<proteinExistence type="predicted"/>
<protein>
    <submittedName>
        <fullName evidence="1">Uncharacterized protein</fullName>
    </submittedName>
</protein>
<name>A0A1J4PTW6_9ACTN</name>
<dbReference type="Proteomes" id="UP000034838">
    <property type="component" value="Unassembled WGS sequence"/>
</dbReference>
<sequence>MAVFGRAPFDEAARTRAGGVTLFAASFPLGLNEPRSFGFATRVEDGGSAPRTCLAFGLEVLPFLRSAGDFT</sequence>
<reference evidence="1" key="1">
    <citation type="submission" date="2016-10" db="EMBL/GenBank/DDBJ databases">
        <title>Genome sequence of Streptomyces malaysiense MUSC 136.</title>
        <authorList>
            <person name="Lee L.-H."/>
            <person name="Ser H.-L."/>
        </authorList>
    </citation>
    <scope>NUCLEOTIDE SEQUENCE [LARGE SCALE GENOMIC DNA]</scope>
    <source>
        <strain evidence="1">MUSC 136</strain>
    </source>
</reference>
<evidence type="ECO:0000313" key="2">
    <source>
        <dbReference type="Proteomes" id="UP000034838"/>
    </source>
</evidence>
<comment type="caution">
    <text evidence="1">The sequence shown here is derived from an EMBL/GenBank/DDBJ whole genome shotgun (WGS) entry which is preliminary data.</text>
</comment>
<keyword evidence="2" id="KW-1185">Reference proteome</keyword>